<feature type="coiled-coil region" evidence="2">
    <location>
        <begin position="351"/>
        <end position="378"/>
    </location>
</feature>
<feature type="domain" description="RING-type" evidence="4">
    <location>
        <begin position="3"/>
        <end position="59"/>
    </location>
</feature>
<dbReference type="AlphaFoldDB" id="A0A0D1DQT1"/>
<dbReference type="GO" id="GO:0016567">
    <property type="term" value="P:protein ubiquitination"/>
    <property type="evidence" value="ECO:0007669"/>
    <property type="project" value="InterPro"/>
</dbReference>
<name>A0A0D1DQT1_MYCMD</name>
<dbReference type="EMBL" id="CM003158">
    <property type="protein sequence ID" value="KIS66331.1"/>
    <property type="molecule type" value="Genomic_DNA"/>
</dbReference>
<keyword evidence="1" id="KW-0863">Zinc-finger</keyword>
<dbReference type="PANTHER" id="PTHR16047:SF7">
    <property type="entry name" value="E3 UBIQUITIN-PROTEIN LIGASE RFWD3"/>
    <property type="match status" value="1"/>
</dbReference>
<feature type="coiled-coil region" evidence="2">
    <location>
        <begin position="178"/>
        <end position="311"/>
    </location>
</feature>
<dbReference type="InterPro" id="IPR037381">
    <property type="entry name" value="RFWD3"/>
</dbReference>
<proteinExistence type="predicted"/>
<accession>A0A0D1DQT1</accession>
<dbReference type="RefSeq" id="XP_011392036.1">
    <property type="nucleotide sequence ID" value="XM_011393734.1"/>
</dbReference>
<feature type="compositionally biased region" description="Low complexity" evidence="3">
    <location>
        <begin position="540"/>
        <end position="551"/>
    </location>
</feature>
<dbReference type="OMA" id="SINECMS"/>
<dbReference type="STRING" id="237631.A0A0D1DQT1"/>
<dbReference type="CDD" id="cd16448">
    <property type="entry name" value="RING-H2"/>
    <property type="match status" value="1"/>
</dbReference>
<evidence type="ECO:0000313" key="6">
    <source>
        <dbReference type="Proteomes" id="UP000000561"/>
    </source>
</evidence>
<dbReference type="GO" id="GO:0008270">
    <property type="term" value="F:zinc ion binding"/>
    <property type="evidence" value="ECO:0007669"/>
    <property type="project" value="UniProtKB-KW"/>
</dbReference>
<dbReference type="PROSITE" id="PS50089">
    <property type="entry name" value="ZF_RING_2"/>
    <property type="match status" value="1"/>
</dbReference>
<sequence length="582" mass="64248">MGCAICLDEFDQADGESKRATALTCGHIFHLECLQTWFFGSTSLADHRHVSQKRCPLCTQPATPECMVKLYPSDGNDLDTYLSGQQLWETAPSKSSDATHDHAQSKRLLADLMDFNSALQAYVMAVHGFDSDRTIKAGVQVRRLVVDLTKNRDIQLQETLFNSLTSLDKAVSCFQTLLNDLEHKCTMNKQLNQQLKAKKQKLDKKLTEAQNTTNTATGKLAEAEARMKSAKESMEMVKTLEANVKDMMAATQRREEELNRKQHRLEAQMGKMKLETNLKIANMSANTESRLKTMQAEVDEAQSKAADAAKERAATHRKNCELADQLKKLQQHLNHRKKLGAQASKPMVGESETTARRLKALEARNKSLEAQLKAAALAAPGHCIVSCSNHCTDDMICFTRSSSVSSGDNVAASQLDDLDFGSQASNSAALATPQPKRKARSRSVLSVEPERLDDETDRLFPMPGFGVLNVAAPLPPRPNQPHSKTSPTTPSSRPFDPQSCTSHSFNFTDPPKHATNENQTSSIGDDYDTSCTKRKRAPLASSANSTNSTTNPNDRYTSKQSYGWLNNHKGVVALGPKRRPKT</sequence>
<dbReference type="GO" id="GO:0036297">
    <property type="term" value="P:interstrand cross-link repair"/>
    <property type="evidence" value="ECO:0007669"/>
    <property type="project" value="InterPro"/>
</dbReference>
<feature type="compositionally biased region" description="Low complexity" evidence="3">
    <location>
        <begin position="485"/>
        <end position="494"/>
    </location>
</feature>
<evidence type="ECO:0000256" key="1">
    <source>
        <dbReference type="PROSITE-ProRule" id="PRU00175"/>
    </source>
</evidence>
<dbReference type="Pfam" id="PF13639">
    <property type="entry name" value="zf-RING_2"/>
    <property type="match status" value="1"/>
</dbReference>
<dbReference type="SUPFAM" id="SSF57850">
    <property type="entry name" value="RING/U-box"/>
    <property type="match status" value="1"/>
</dbReference>
<dbReference type="GO" id="GO:0005634">
    <property type="term" value="C:nucleus"/>
    <property type="evidence" value="ECO:0007669"/>
    <property type="project" value="InterPro"/>
</dbReference>
<feature type="compositionally biased region" description="Polar residues" evidence="3">
    <location>
        <begin position="498"/>
        <end position="507"/>
    </location>
</feature>
<feature type="region of interest" description="Disordered" evidence="3">
    <location>
        <begin position="426"/>
        <end position="582"/>
    </location>
</feature>
<organism evidence="5 6">
    <name type="scientific">Mycosarcoma maydis</name>
    <name type="common">Corn smut fungus</name>
    <name type="synonym">Ustilago maydis</name>
    <dbReference type="NCBI Taxonomy" id="5270"/>
    <lineage>
        <taxon>Eukaryota</taxon>
        <taxon>Fungi</taxon>
        <taxon>Dikarya</taxon>
        <taxon>Basidiomycota</taxon>
        <taxon>Ustilaginomycotina</taxon>
        <taxon>Ustilaginomycetes</taxon>
        <taxon>Ustilaginales</taxon>
        <taxon>Ustilaginaceae</taxon>
        <taxon>Mycosarcoma</taxon>
    </lineage>
</organism>
<feature type="compositionally biased region" description="Polar residues" evidence="3">
    <location>
        <begin position="552"/>
        <end position="564"/>
    </location>
</feature>
<protein>
    <recommendedName>
        <fullName evidence="4">RING-type domain-containing protein</fullName>
    </recommendedName>
</protein>
<keyword evidence="1" id="KW-0862">Zinc</keyword>
<dbReference type="InterPro" id="IPR001841">
    <property type="entry name" value="Znf_RING"/>
</dbReference>
<dbReference type="VEuPathDB" id="FungiDB:UMAG_05332"/>
<dbReference type="eggNOG" id="KOG0800">
    <property type="taxonomic scope" value="Eukaryota"/>
</dbReference>
<dbReference type="InterPro" id="IPR013083">
    <property type="entry name" value="Znf_RING/FYVE/PHD"/>
</dbReference>
<dbReference type="GO" id="GO:0004842">
    <property type="term" value="F:ubiquitin-protein transferase activity"/>
    <property type="evidence" value="ECO:0007669"/>
    <property type="project" value="InterPro"/>
</dbReference>
<dbReference type="GeneID" id="23565251"/>
<keyword evidence="6" id="KW-1185">Reference proteome</keyword>
<keyword evidence="1" id="KW-0479">Metal-binding</keyword>
<evidence type="ECO:0000256" key="3">
    <source>
        <dbReference type="SAM" id="MobiDB-lite"/>
    </source>
</evidence>
<dbReference type="InParanoid" id="A0A0D1DQT1"/>
<dbReference type="KEGG" id="uma:UMAG_05332"/>
<dbReference type="PANTHER" id="PTHR16047">
    <property type="entry name" value="RFWD3 PROTEIN"/>
    <property type="match status" value="1"/>
</dbReference>
<reference evidence="5 6" key="1">
    <citation type="journal article" date="2006" name="Nature">
        <title>Insights from the genome of the biotrophic fungal plant pathogen Ustilago maydis.</title>
        <authorList>
            <person name="Kamper J."/>
            <person name="Kahmann R."/>
            <person name="Bolker M."/>
            <person name="Ma L.J."/>
            <person name="Brefort T."/>
            <person name="Saville B.J."/>
            <person name="Banuett F."/>
            <person name="Kronstad J.W."/>
            <person name="Gold S.E."/>
            <person name="Muller O."/>
            <person name="Perlin M.H."/>
            <person name="Wosten H.A."/>
            <person name="de Vries R."/>
            <person name="Ruiz-Herrera J."/>
            <person name="Reynaga-Pena C.G."/>
            <person name="Snetselaar K."/>
            <person name="McCann M."/>
            <person name="Perez-Martin J."/>
            <person name="Feldbrugge M."/>
            <person name="Basse C.W."/>
            <person name="Steinberg G."/>
            <person name="Ibeas J.I."/>
            <person name="Holloman W."/>
            <person name="Guzman P."/>
            <person name="Farman M."/>
            <person name="Stajich J.E."/>
            <person name="Sentandreu R."/>
            <person name="Gonzalez-Prieto J.M."/>
            <person name="Kennell J.C."/>
            <person name="Molina L."/>
            <person name="Schirawski J."/>
            <person name="Mendoza-Mendoza A."/>
            <person name="Greilinger D."/>
            <person name="Munch K."/>
            <person name="Rossel N."/>
            <person name="Scherer M."/>
            <person name="Vranes M."/>
            <person name="Ladendorf O."/>
            <person name="Vincon V."/>
            <person name="Fuchs U."/>
            <person name="Sandrock B."/>
            <person name="Meng S."/>
            <person name="Ho E.C."/>
            <person name="Cahill M.J."/>
            <person name="Boyce K.J."/>
            <person name="Klose J."/>
            <person name="Klosterman S.J."/>
            <person name="Deelstra H.J."/>
            <person name="Ortiz-Castellanos L."/>
            <person name="Li W."/>
            <person name="Sanchez-Alonso P."/>
            <person name="Schreier P.H."/>
            <person name="Hauser-Hahn I."/>
            <person name="Vaupel M."/>
            <person name="Koopmann E."/>
            <person name="Friedrich G."/>
            <person name="Voss H."/>
            <person name="Schluter T."/>
            <person name="Margolis J."/>
            <person name="Platt D."/>
            <person name="Swimmer C."/>
            <person name="Gnirke A."/>
            <person name="Chen F."/>
            <person name="Vysotskaia V."/>
            <person name="Mannhaupt G."/>
            <person name="Guldener U."/>
            <person name="Munsterkotter M."/>
            <person name="Haase D."/>
            <person name="Oesterheld M."/>
            <person name="Mewes H.W."/>
            <person name="Mauceli E.W."/>
            <person name="DeCaprio D."/>
            <person name="Wade C.M."/>
            <person name="Butler J."/>
            <person name="Young S."/>
            <person name="Jaffe D.B."/>
            <person name="Calvo S."/>
            <person name="Nusbaum C."/>
            <person name="Galagan J."/>
            <person name="Birren B.W."/>
        </authorList>
    </citation>
    <scope>NUCLEOTIDE SEQUENCE [LARGE SCALE GENOMIC DNA]</scope>
    <source>
        <strain evidence="6">DSM 14603 / FGSC 9021 / UM521</strain>
    </source>
</reference>
<keyword evidence="2" id="KW-0175">Coiled coil</keyword>
<dbReference type="SMART" id="SM00184">
    <property type="entry name" value="RING"/>
    <property type="match status" value="1"/>
</dbReference>
<evidence type="ECO:0000256" key="2">
    <source>
        <dbReference type="SAM" id="Coils"/>
    </source>
</evidence>
<evidence type="ECO:0000313" key="5">
    <source>
        <dbReference type="EMBL" id="KIS66331.1"/>
    </source>
</evidence>
<evidence type="ECO:0000259" key="4">
    <source>
        <dbReference type="PROSITE" id="PS50089"/>
    </source>
</evidence>
<gene>
    <name evidence="5" type="ORF">UMAG_05332</name>
</gene>
<dbReference type="OrthoDB" id="7759664at2759"/>
<dbReference type="Proteomes" id="UP000000561">
    <property type="component" value="Chromosome 19"/>
</dbReference>
<dbReference type="Gene3D" id="3.30.40.10">
    <property type="entry name" value="Zinc/RING finger domain, C3HC4 (zinc finger)"/>
    <property type="match status" value="1"/>
</dbReference>